<dbReference type="AlphaFoldDB" id="A0A0G4J456"/>
<dbReference type="InterPro" id="IPR038772">
    <property type="entry name" value="Sph/SMPD2-like"/>
</dbReference>
<dbReference type="OrthoDB" id="40902at2759"/>
<protein>
    <recommendedName>
        <fullName evidence="2">sphingomyelin phosphodiesterase</fullName>
        <ecNumber evidence="2">3.1.4.12</ecNumber>
    </recommendedName>
</protein>
<dbReference type="Proteomes" id="UP000290189">
    <property type="component" value="Unassembled WGS sequence"/>
</dbReference>
<keyword evidence="8" id="KW-0496">Mitochondrion</keyword>
<keyword evidence="4" id="KW-0378">Hydrolase</keyword>
<dbReference type="PANTHER" id="PTHR16320">
    <property type="entry name" value="SPHINGOMYELINASE FAMILY MEMBER"/>
    <property type="match status" value="1"/>
</dbReference>
<dbReference type="InterPro" id="IPR005135">
    <property type="entry name" value="Endo/exonuclease/phosphatase"/>
</dbReference>
<dbReference type="CDD" id="cd09078">
    <property type="entry name" value="nSMase"/>
    <property type="match status" value="1"/>
</dbReference>
<reference evidence="7 9" key="1">
    <citation type="submission" date="2015-02" db="EMBL/GenBank/DDBJ databases">
        <authorList>
            <person name="Chooi Y.-H."/>
        </authorList>
    </citation>
    <scope>NUCLEOTIDE SEQUENCE [LARGE SCALE GENOMIC DNA]</scope>
    <source>
        <strain evidence="7">E3</strain>
    </source>
</reference>
<dbReference type="Pfam" id="PF03372">
    <property type="entry name" value="Exo_endo_phos"/>
    <property type="match status" value="1"/>
</dbReference>
<dbReference type="Proteomes" id="UP000039324">
    <property type="component" value="Unassembled WGS sequence"/>
</dbReference>
<name>A0A0G4J456_PLABS</name>
<dbReference type="PANTHER" id="PTHR16320:SF23">
    <property type="entry name" value="SPHINGOMYELINASE C 1"/>
    <property type="match status" value="1"/>
</dbReference>
<evidence type="ECO:0000259" key="6">
    <source>
        <dbReference type="Pfam" id="PF03372"/>
    </source>
</evidence>
<keyword evidence="9" id="KW-1185">Reference proteome</keyword>
<evidence type="ECO:0000256" key="3">
    <source>
        <dbReference type="ARBA" id="ARBA00022729"/>
    </source>
</evidence>
<dbReference type="InterPro" id="IPR036691">
    <property type="entry name" value="Endo/exonu/phosph_ase_sf"/>
</dbReference>
<reference evidence="8 10" key="2">
    <citation type="submission" date="2018-03" db="EMBL/GenBank/DDBJ databases">
        <authorList>
            <person name="Fogelqvist J."/>
        </authorList>
    </citation>
    <scope>NUCLEOTIDE SEQUENCE [LARGE SCALE GENOMIC DNA]</scope>
</reference>
<proteinExistence type="inferred from homology"/>
<dbReference type="EMBL" id="CDSF01000125">
    <property type="protein sequence ID" value="CEP02355.1"/>
    <property type="molecule type" value="Genomic_DNA"/>
</dbReference>
<accession>A0A0G4J456</accession>
<dbReference type="GO" id="GO:0004767">
    <property type="term" value="F:sphingomyelin phosphodiesterase activity"/>
    <property type="evidence" value="ECO:0007669"/>
    <property type="project" value="UniProtKB-EC"/>
</dbReference>
<dbReference type="SUPFAM" id="SSF56219">
    <property type="entry name" value="DNase I-like"/>
    <property type="match status" value="1"/>
</dbReference>
<evidence type="ECO:0000256" key="5">
    <source>
        <dbReference type="SAM" id="SignalP"/>
    </source>
</evidence>
<dbReference type="EC" id="3.1.4.12" evidence="2"/>
<evidence type="ECO:0000256" key="2">
    <source>
        <dbReference type="ARBA" id="ARBA00012369"/>
    </source>
</evidence>
<feature type="domain" description="Endonuclease/exonuclease/phosphatase" evidence="6">
    <location>
        <begin position="46"/>
        <end position="227"/>
    </location>
</feature>
<dbReference type="Gene3D" id="3.60.10.10">
    <property type="entry name" value="Endonuclease/exonuclease/phosphatase"/>
    <property type="match status" value="1"/>
</dbReference>
<organism evidence="7 9">
    <name type="scientific">Plasmodiophora brassicae</name>
    <name type="common">Clubroot disease agent</name>
    <dbReference type="NCBI Taxonomy" id="37360"/>
    <lineage>
        <taxon>Eukaryota</taxon>
        <taxon>Sar</taxon>
        <taxon>Rhizaria</taxon>
        <taxon>Endomyxa</taxon>
        <taxon>Phytomyxea</taxon>
        <taxon>Plasmodiophorida</taxon>
        <taxon>Plasmodiophoridae</taxon>
        <taxon>Plasmodiophora</taxon>
    </lineage>
</organism>
<evidence type="ECO:0000256" key="4">
    <source>
        <dbReference type="ARBA" id="ARBA00022801"/>
    </source>
</evidence>
<gene>
    <name evidence="7" type="ORF">PBRA_008939</name>
    <name evidence="8" type="ORF">PLBR_LOCUS6227</name>
</gene>
<keyword evidence="3 5" id="KW-0732">Signal</keyword>
<evidence type="ECO:0000313" key="7">
    <source>
        <dbReference type="EMBL" id="CEP02355.1"/>
    </source>
</evidence>
<feature type="signal peptide" evidence="5">
    <location>
        <begin position="1"/>
        <end position="24"/>
    </location>
</feature>
<evidence type="ECO:0000313" key="10">
    <source>
        <dbReference type="Proteomes" id="UP000290189"/>
    </source>
</evidence>
<comment type="similarity">
    <text evidence="1">Belongs to the neutral sphingomyelinase family.</text>
</comment>
<feature type="chain" id="PRO_5033223413" description="sphingomyelin phosphodiesterase" evidence="5">
    <location>
        <begin position="25"/>
        <end position="332"/>
    </location>
</feature>
<evidence type="ECO:0000313" key="9">
    <source>
        <dbReference type="Proteomes" id="UP000039324"/>
    </source>
</evidence>
<dbReference type="EMBL" id="OVEO01000011">
    <property type="protein sequence ID" value="SPQ99012.1"/>
    <property type="molecule type" value="Genomic_DNA"/>
</dbReference>
<dbReference type="GO" id="GO:0005576">
    <property type="term" value="C:extracellular region"/>
    <property type="evidence" value="ECO:0007669"/>
    <property type="project" value="InterPro"/>
</dbReference>
<dbReference type="InterPro" id="IPR017766">
    <property type="entry name" value="Sphingomyelinase/PLipase_C"/>
</dbReference>
<geneLocation type="mitochondrion" evidence="8"/>
<evidence type="ECO:0000313" key="8">
    <source>
        <dbReference type="EMBL" id="SPQ99012.1"/>
    </source>
</evidence>
<evidence type="ECO:0000256" key="1">
    <source>
        <dbReference type="ARBA" id="ARBA00006335"/>
    </source>
</evidence>
<sequence>MHSSTRFRQWAPLLACLIIHITHSTPAGEAILGRRRTPERGAVNVVSYNVQSFPSTLQWAIYVPNADRIEHIATTKVMQSPQLDVVVLQEAFAKSTVKRLANDLSLMGFSHVVKPARHPFKLTGGVMIASRSMLIRESSLTFQTCCGLDCFAAKGIVFVETRIDGKSVGIIGTHLQANDPLCASFSSTAYEAAREVRRDQLRQIRQFVDREENARLDVMIVAGDLNVNGYAEAASDQETEEWNEMMQALQAAPMTRTKHRTTLDHSMDPATNSYMARTGDTKHEHLDYVLSLRLPGRSAPPNATTLRVHRARHPITNADLSDHHPVHGRVPL</sequence>